<accession>A0A8J6BGG6</accession>
<dbReference type="Proteomes" id="UP000770717">
    <property type="component" value="Unassembled WGS sequence"/>
</dbReference>
<reference evidence="2" key="1">
    <citation type="thesis" date="2020" institute="ProQuest LLC" country="789 East Eisenhower Parkway, Ann Arbor, MI, USA">
        <title>Comparative Genomics and Chromosome Evolution.</title>
        <authorList>
            <person name="Mudd A.B."/>
        </authorList>
    </citation>
    <scope>NUCLEOTIDE SEQUENCE</scope>
    <source>
        <strain evidence="2">HN-11 Male</strain>
        <tissue evidence="2">Kidney and liver</tissue>
    </source>
</reference>
<dbReference type="EMBL" id="WNTK01013635">
    <property type="protein sequence ID" value="KAG9462093.1"/>
    <property type="molecule type" value="Genomic_DNA"/>
</dbReference>
<keyword evidence="3" id="KW-1185">Reference proteome</keyword>
<name>A0A8J6BGG6_ELECQ</name>
<dbReference type="AlphaFoldDB" id="A0A8J6BGG6"/>
<feature type="compositionally biased region" description="Polar residues" evidence="1">
    <location>
        <begin position="43"/>
        <end position="60"/>
    </location>
</feature>
<evidence type="ECO:0000313" key="3">
    <source>
        <dbReference type="Proteomes" id="UP000770717"/>
    </source>
</evidence>
<feature type="non-terminal residue" evidence="2">
    <location>
        <position position="1"/>
    </location>
</feature>
<proteinExistence type="predicted"/>
<comment type="caution">
    <text evidence="2">The sequence shown here is derived from an EMBL/GenBank/DDBJ whole genome shotgun (WGS) entry which is preliminary data.</text>
</comment>
<feature type="region of interest" description="Disordered" evidence="1">
    <location>
        <begin position="43"/>
        <end position="90"/>
    </location>
</feature>
<organism evidence="2 3">
    <name type="scientific">Eleutherodactylus coqui</name>
    <name type="common">Puerto Rican coqui</name>
    <dbReference type="NCBI Taxonomy" id="57060"/>
    <lineage>
        <taxon>Eukaryota</taxon>
        <taxon>Metazoa</taxon>
        <taxon>Chordata</taxon>
        <taxon>Craniata</taxon>
        <taxon>Vertebrata</taxon>
        <taxon>Euteleostomi</taxon>
        <taxon>Amphibia</taxon>
        <taxon>Batrachia</taxon>
        <taxon>Anura</taxon>
        <taxon>Neobatrachia</taxon>
        <taxon>Hyloidea</taxon>
        <taxon>Eleutherodactylidae</taxon>
        <taxon>Eleutherodactylinae</taxon>
        <taxon>Eleutherodactylus</taxon>
        <taxon>Eleutherodactylus</taxon>
    </lineage>
</organism>
<evidence type="ECO:0000256" key="1">
    <source>
        <dbReference type="SAM" id="MobiDB-lite"/>
    </source>
</evidence>
<protein>
    <submittedName>
        <fullName evidence="2">Uncharacterized protein</fullName>
    </submittedName>
</protein>
<gene>
    <name evidence="2" type="ORF">GDO78_014922</name>
</gene>
<dbReference type="OrthoDB" id="8767764at2759"/>
<evidence type="ECO:0000313" key="2">
    <source>
        <dbReference type="EMBL" id="KAG9462093.1"/>
    </source>
</evidence>
<sequence>MTDGPSSSAEALVKTLDRLPPGKKSAKVHFGEVVVERGDVQAVTQPPHQQGLKNPNVTCTKQKSSRRSSQRNSRQGPVLSASHIEAAAGD</sequence>